<gene>
    <name evidence="2" type="ORF">HMPREF9626_0284</name>
</gene>
<dbReference type="EMBL" id="AEKM01000016">
    <property type="protein sequence ID" value="EFQ54376.1"/>
    <property type="molecule type" value="Genomic_DNA"/>
</dbReference>
<evidence type="ECO:0000313" key="3">
    <source>
        <dbReference type="Proteomes" id="UP000003812"/>
    </source>
</evidence>
<evidence type="ECO:0000256" key="1">
    <source>
        <dbReference type="SAM" id="SignalP"/>
    </source>
</evidence>
<dbReference type="AlphaFoldDB" id="E3CFI8"/>
<reference evidence="2 3" key="1">
    <citation type="submission" date="2010-10" db="EMBL/GenBank/DDBJ databases">
        <authorList>
            <person name="Durkin A.S."/>
            <person name="Madupu R."/>
            <person name="Torralba M."/>
            <person name="Gillis M."/>
            <person name="Methe B."/>
            <person name="Sutton G."/>
            <person name="Nelson K.E."/>
        </authorList>
    </citation>
    <scope>NUCLEOTIDE SEQUENCE [LARGE SCALE GENOMIC DNA]</scope>
    <source>
        <strain evidence="2 3">F0405</strain>
    </source>
</reference>
<comment type="caution">
    <text evidence="2">The sequence shown here is derived from an EMBL/GenBank/DDBJ whole genome shotgun (WGS) entry which is preliminary data.</text>
</comment>
<feature type="signal peptide" evidence="1">
    <location>
        <begin position="1"/>
        <end position="25"/>
    </location>
</feature>
<dbReference type="Proteomes" id="UP000003812">
    <property type="component" value="Unassembled WGS sequence"/>
</dbReference>
<evidence type="ECO:0000313" key="2">
    <source>
        <dbReference type="EMBL" id="EFQ54376.1"/>
    </source>
</evidence>
<name>E3CFI8_STRPA</name>
<accession>E3CFI8</accession>
<protein>
    <submittedName>
        <fullName evidence="2">Uncharacterized protein</fullName>
    </submittedName>
</protein>
<feature type="chain" id="PRO_5039580638" evidence="1">
    <location>
        <begin position="26"/>
        <end position="165"/>
    </location>
</feature>
<keyword evidence="1" id="KW-0732">Signal</keyword>
<organism evidence="2 3">
    <name type="scientific">Streptococcus parasanguinis F0405</name>
    <dbReference type="NCBI Taxonomy" id="905067"/>
    <lineage>
        <taxon>Bacteria</taxon>
        <taxon>Bacillati</taxon>
        <taxon>Bacillota</taxon>
        <taxon>Bacilli</taxon>
        <taxon>Lactobacillales</taxon>
        <taxon>Streptococcaceae</taxon>
        <taxon>Streptococcus</taxon>
    </lineage>
</organism>
<sequence length="165" mass="19049">MKYYKIIIKGSCTLLLIFSSFSPLSTVLSEEQSAPPIEILQQEISKLRLEEGKQYTLQELLDRTSLSNYEKETISKEIITQVQKEINEEQSRSMFRALVTNVYRHLSPSEVKECARQFRTIGSLVKLIPRYGSLIEKLYIVNAESYEYAAARGWGIDLFDNLRSL</sequence>
<proteinExistence type="predicted"/>